<accession>A0A8J5WCR9</accession>
<keyword evidence="3" id="KW-1185">Reference proteome</keyword>
<sequence>MSQRGLGQTQLLKAWSPGVRMRLEAMSASSQDSEKASEPEIRRKAFELRGPFEGDPEDGCVEAPRGCESYHEEATSVKI</sequence>
<feature type="region of interest" description="Disordered" evidence="1">
    <location>
        <begin position="24"/>
        <end position="66"/>
    </location>
</feature>
<reference evidence="2" key="1">
    <citation type="journal article" date="2021" name="bioRxiv">
        <title>Whole Genome Assembly and Annotation of Northern Wild Rice, Zizania palustris L., Supports a Whole Genome Duplication in the Zizania Genus.</title>
        <authorList>
            <person name="Haas M."/>
            <person name="Kono T."/>
            <person name="Macchietto M."/>
            <person name="Millas R."/>
            <person name="McGilp L."/>
            <person name="Shao M."/>
            <person name="Duquette J."/>
            <person name="Hirsch C.N."/>
            <person name="Kimball J."/>
        </authorList>
    </citation>
    <scope>NUCLEOTIDE SEQUENCE</scope>
    <source>
        <tissue evidence="2">Fresh leaf tissue</tissue>
    </source>
</reference>
<evidence type="ECO:0000313" key="2">
    <source>
        <dbReference type="EMBL" id="KAG8088425.1"/>
    </source>
</evidence>
<gene>
    <name evidence="2" type="ORF">GUJ93_ZPchr0010g8624</name>
</gene>
<evidence type="ECO:0000313" key="3">
    <source>
        <dbReference type="Proteomes" id="UP000729402"/>
    </source>
</evidence>
<reference evidence="2" key="2">
    <citation type="submission" date="2021-02" db="EMBL/GenBank/DDBJ databases">
        <authorList>
            <person name="Kimball J.A."/>
            <person name="Haas M.W."/>
            <person name="Macchietto M."/>
            <person name="Kono T."/>
            <person name="Duquette J."/>
            <person name="Shao M."/>
        </authorList>
    </citation>
    <scope>NUCLEOTIDE SEQUENCE</scope>
    <source>
        <tissue evidence="2">Fresh leaf tissue</tissue>
    </source>
</reference>
<protein>
    <submittedName>
        <fullName evidence="2">Uncharacterized protein</fullName>
    </submittedName>
</protein>
<proteinExistence type="predicted"/>
<name>A0A8J5WCR9_ZIZPA</name>
<dbReference type="Proteomes" id="UP000729402">
    <property type="component" value="Unassembled WGS sequence"/>
</dbReference>
<organism evidence="2 3">
    <name type="scientific">Zizania palustris</name>
    <name type="common">Northern wild rice</name>
    <dbReference type="NCBI Taxonomy" id="103762"/>
    <lineage>
        <taxon>Eukaryota</taxon>
        <taxon>Viridiplantae</taxon>
        <taxon>Streptophyta</taxon>
        <taxon>Embryophyta</taxon>
        <taxon>Tracheophyta</taxon>
        <taxon>Spermatophyta</taxon>
        <taxon>Magnoliopsida</taxon>
        <taxon>Liliopsida</taxon>
        <taxon>Poales</taxon>
        <taxon>Poaceae</taxon>
        <taxon>BOP clade</taxon>
        <taxon>Oryzoideae</taxon>
        <taxon>Oryzeae</taxon>
        <taxon>Zizaniinae</taxon>
        <taxon>Zizania</taxon>
    </lineage>
</organism>
<evidence type="ECO:0000256" key="1">
    <source>
        <dbReference type="SAM" id="MobiDB-lite"/>
    </source>
</evidence>
<dbReference type="EMBL" id="JAAALK010000082">
    <property type="protein sequence ID" value="KAG8088425.1"/>
    <property type="molecule type" value="Genomic_DNA"/>
</dbReference>
<dbReference type="AlphaFoldDB" id="A0A8J5WCR9"/>
<feature type="compositionally biased region" description="Basic and acidic residues" evidence="1">
    <location>
        <begin position="32"/>
        <end position="52"/>
    </location>
</feature>
<comment type="caution">
    <text evidence="2">The sequence shown here is derived from an EMBL/GenBank/DDBJ whole genome shotgun (WGS) entry which is preliminary data.</text>
</comment>